<name>A0A6J7K581_9ZZZZ</name>
<gene>
    <name evidence="1" type="ORF">UFOPK3662_02502</name>
</gene>
<proteinExistence type="predicted"/>
<sequence length="30" mass="3436">MMNRIRTAIESKRAATQLQAAYFWRPGPGN</sequence>
<accession>A0A6J7K581</accession>
<organism evidence="1">
    <name type="scientific">freshwater metagenome</name>
    <dbReference type="NCBI Taxonomy" id="449393"/>
    <lineage>
        <taxon>unclassified sequences</taxon>
        <taxon>metagenomes</taxon>
        <taxon>ecological metagenomes</taxon>
    </lineage>
</organism>
<evidence type="ECO:0000313" key="1">
    <source>
        <dbReference type="EMBL" id="CAB4950281.1"/>
    </source>
</evidence>
<dbReference type="EMBL" id="CAFBMW010000021">
    <property type="protein sequence ID" value="CAB4950281.1"/>
    <property type="molecule type" value="Genomic_DNA"/>
</dbReference>
<reference evidence="1" key="1">
    <citation type="submission" date="2020-05" db="EMBL/GenBank/DDBJ databases">
        <authorList>
            <person name="Chiriac C."/>
            <person name="Salcher M."/>
            <person name="Ghai R."/>
            <person name="Kavagutti S V."/>
        </authorList>
    </citation>
    <scope>NUCLEOTIDE SEQUENCE</scope>
</reference>
<dbReference type="AlphaFoldDB" id="A0A6J7K581"/>
<protein>
    <submittedName>
        <fullName evidence="1">Unannotated protein</fullName>
    </submittedName>
</protein>